<dbReference type="EMBL" id="LAZR01000119">
    <property type="protein sequence ID" value="KKN89405.1"/>
    <property type="molecule type" value="Genomic_DNA"/>
</dbReference>
<sequence>MTMSESRRKKLSMLMKSLSAGDMPSAQKALAEYGHSGVNRPQQKAAGPISLADACGGAEVGVEVNGERVPYWLIRRTLSEVSPDDAAISTEFAAVLAGARQQFDELAASAELCHAANGSAEDVLFMDLETCGFSGSPIFLVGLMRCEGGELIFEQHLARHYGEEAGILQAFAERLAGAGVLVTFNGKAFDMNMVRERSAFHAIDVPPRDGPPDNRMPPHLDLLHEARRRWKGVLPNCRLQTLESHLCRRHRTGDIPGAAIPDAYHRFVDTADARQVRDILHHNLLDLLTMGQLLCVLLTGCEPGE</sequence>
<dbReference type="PANTHER" id="PTHR38462:SF1">
    <property type="entry name" value="YPRB RIBONUCLEASE H-LIKE DOMAIN-CONTAINING PROTEIN"/>
    <property type="match status" value="1"/>
</dbReference>
<gene>
    <name evidence="2" type="ORF">LCGC14_0239120</name>
</gene>
<dbReference type="GO" id="GO:0003676">
    <property type="term" value="F:nucleic acid binding"/>
    <property type="evidence" value="ECO:0007669"/>
    <property type="project" value="InterPro"/>
</dbReference>
<dbReference type="InterPro" id="IPR036397">
    <property type="entry name" value="RNaseH_sf"/>
</dbReference>
<feature type="domain" description="YprB ribonuclease H-like" evidence="1">
    <location>
        <begin position="124"/>
        <end position="294"/>
    </location>
</feature>
<proteinExistence type="predicted"/>
<dbReference type="InterPro" id="IPR012337">
    <property type="entry name" value="RNaseH-like_sf"/>
</dbReference>
<accession>A0A0F9U856</accession>
<dbReference type="Gene3D" id="3.30.420.10">
    <property type="entry name" value="Ribonuclease H-like superfamily/Ribonuclease H"/>
    <property type="match status" value="1"/>
</dbReference>
<evidence type="ECO:0000259" key="1">
    <source>
        <dbReference type="Pfam" id="PF13482"/>
    </source>
</evidence>
<reference evidence="2" key="1">
    <citation type="journal article" date="2015" name="Nature">
        <title>Complex archaea that bridge the gap between prokaryotes and eukaryotes.</title>
        <authorList>
            <person name="Spang A."/>
            <person name="Saw J.H."/>
            <person name="Jorgensen S.L."/>
            <person name="Zaremba-Niedzwiedzka K."/>
            <person name="Martijn J."/>
            <person name="Lind A.E."/>
            <person name="van Eijk R."/>
            <person name="Schleper C."/>
            <person name="Guy L."/>
            <person name="Ettema T.J."/>
        </authorList>
    </citation>
    <scope>NUCLEOTIDE SEQUENCE</scope>
</reference>
<protein>
    <recommendedName>
        <fullName evidence="1">YprB ribonuclease H-like domain-containing protein</fullName>
    </recommendedName>
</protein>
<dbReference type="SUPFAM" id="SSF53098">
    <property type="entry name" value="Ribonuclease H-like"/>
    <property type="match status" value="1"/>
</dbReference>
<dbReference type="Pfam" id="PF13482">
    <property type="entry name" value="RNase_H_2"/>
    <property type="match status" value="1"/>
</dbReference>
<name>A0A0F9U856_9ZZZZ</name>
<dbReference type="AlphaFoldDB" id="A0A0F9U856"/>
<comment type="caution">
    <text evidence="2">The sequence shown here is derived from an EMBL/GenBank/DDBJ whole genome shotgun (WGS) entry which is preliminary data.</text>
</comment>
<dbReference type="InterPro" id="IPR038720">
    <property type="entry name" value="YprB_RNase_H-like_dom"/>
</dbReference>
<organism evidence="2">
    <name type="scientific">marine sediment metagenome</name>
    <dbReference type="NCBI Taxonomy" id="412755"/>
    <lineage>
        <taxon>unclassified sequences</taxon>
        <taxon>metagenomes</taxon>
        <taxon>ecological metagenomes</taxon>
    </lineage>
</organism>
<evidence type="ECO:0000313" key="2">
    <source>
        <dbReference type="EMBL" id="KKN89405.1"/>
    </source>
</evidence>
<dbReference type="PANTHER" id="PTHR38462">
    <property type="entry name" value="EXONUCLEASE-LIKE PROTEIN"/>
    <property type="match status" value="1"/>
</dbReference>